<dbReference type="Pfam" id="PF13558">
    <property type="entry name" value="SbcC_Walker_B"/>
    <property type="match status" value="1"/>
</dbReference>
<organism evidence="2 3">
    <name type="scientific">Segatella bryantii</name>
    <name type="common">Prevotella bryantii</name>
    <dbReference type="NCBI Taxonomy" id="77095"/>
    <lineage>
        <taxon>Bacteria</taxon>
        <taxon>Pseudomonadati</taxon>
        <taxon>Bacteroidota</taxon>
        <taxon>Bacteroidia</taxon>
        <taxon>Bacteroidales</taxon>
        <taxon>Prevotellaceae</taxon>
        <taxon>Segatella</taxon>
    </lineage>
</organism>
<dbReference type="RefSeq" id="WP_006281941.1">
    <property type="nucleotide sequence ID" value="NZ_BPTR01000001.1"/>
</dbReference>
<comment type="caution">
    <text evidence="2">The sequence shown here is derived from an EMBL/GenBank/DDBJ whole genome shotgun (WGS) entry which is preliminary data.</text>
</comment>
<dbReference type="GO" id="GO:0016887">
    <property type="term" value="F:ATP hydrolysis activity"/>
    <property type="evidence" value="ECO:0007669"/>
    <property type="project" value="InterPro"/>
</dbReference>
<dbReference type="PANTHER" id="PTHR32114">
    <property type="entry name" value="ABC TRANSPORTER ABCH.3"/>
    <property type="match status" value="1"/>
</dbReference>
<dbReference type="AlphaFoldDB" id="A0AA37HZ71"/>
<feature type="coiled-coil region" evidence="1">
    <location>
        <begin position="580"/>
        <end position="646"/>
    </location>
</feature>
<feature type="coiled-coil region" evidence="1">
    <location>
        <begin position="843"/>
        <end position="870"/>
    </location>
</feature>
<dbReference type="GO" id="GO:0006302">
    <property type="term" value="P:double-strand break repair"/>
    <property type="evidence" value="ECO:0007669"/>
    <property type="project" value="InterPro"/>
</dbReference>
<name>A0AA37HZ71_SEGBR</name>
<feature type="coiled-coil region" evidence="1">
    <location>
        <begin position="222"/>
        <end position="303"/>
    </location>
</feature>
<dbReference type="Proteomes" id="UP000887043">
    <property type="component" value="Unassembled WGS sequence"/>
</dbReference>
<evidence type="ECO:0000313" key="3">
    <source>
        <dbReference type="Proteomes" id="UP000887043"/>
    </source>
</evidence>
<sequence>MKIKQLHLRNIASIERADIDFEHDLVDPIIGEQARTFLIAGNTGAGKSAILDGISMALYKNTPRLAGVKNRSKNNYTNTDGENISVNSIEQYTRLGISPKDECYSEVVFESNEGLECRARLTLGIYLGRTDADGQRHLKHNTPKWEAKMGSEDWVNVDKNTGEPILTAIGLNFKQFGQMAMLAQGQFAAFLTGDKTERETILEQLTDTAHFSKYGEAIKNLYDQAKANRKTVEVKLKAEKEHTMAEDEVKQLNDQLKLLTEQQKAEAEKRQQLEGQITVLKNYLAAKDEKEQLNKQLTEYRLHFKILSADILYRQQQLQIADSYIQELQTWLKNHEEREGVYSQVDLISERLKQWRKKKDDGRRLAEGLEAENKKTTLLERTKNVADSDLKTSKQKVEALQELIDQLKGKLSALHPEEIVQQMDALHQRKEALQQLQTLLHRLQEDRAEAQQLKLRMHEAQLQIDKQKEKLKQAYTDYTLADENNKKAQTLLQTMKMSMDDKIMELRKRLHDEHADTCPLCGQPLTDHLMDTDFSEILSPLQQHQAAAQQALSYAHDLYLREKGVYDRQNGELQTWQTAADKADQANKTTEEKIKALARSCALEGKSLADEIPSVITAMDRKMEELKQQQKQVESLRKQIDQIQEDKKPLDVGYQKAIAQQGECVTALTRHLEMLKNMKQQIETITHDVEVLDTQLHTHLDRWYADWQTQIDETTLRLKADAKEYGDKKGNLDRARARSYQLQLCMEQILKTQQDVTILYADWNTDGLEPKSYGTEDMINVWTKFYALVKSHAERVRTVNDILKNEYQGLDMSTLVKQRDDMSASIQKRAEQMGGIQTALQKNQENRERLALITQEMQQAEKRLKKWDIINKYFGGTKFRTLVQSYILRPLLNNANVYLRQITDRYELTCSEENEQLSILVLDRYNKNQVRSATVLSGGERFMISLSLSLALSSLNRPDMNVNILFIDEGFGTLDEKSLDSVMETLEKLQDIAGQNHRRVGIISHREELYDRIPVKIEVRKKGEGRSFISTT</sequence>
<reference evidence="2" key="1">
    <citation type="submission" date="2021-08" db="EMBL/GenBank/DDBJ databases">
        <title>Prevotella lacticifex sp. nov., isolated from rumen of cow.</title>
        <authorList>
            <person name="Shinkai T."/>
            <person name="Ikeyama N."/>
            <person name="Kumagai M."/>
            <person name="Ohmori H."/>
            <person name="Sakamoto M."/>
            <person name="Ohkuma M."/>
            <person name="Mitsumori M."/>
        </authorList>
    </citation>
    <scope>NUCLEOTIDE SEQUENCE</scope>
    <source>
        <strain evidence="2">DSM 11371</strain>
    </source>
</reference>
<dbReference type="SUPFAM" id="SSF52540">
    <property type="entry name" value="P-loop containing nucleoside triphosphate hydrolases"/>
    <property type="match status" value="2"/>
</dbReference>
<protein>
    <submittedName>
        <fullName evidence="2">Nuclease SbcCD subunit C</fullName>
    </submittedName>
</protein>
<proteinExistence type="predicted"/>
<evidence type="ECO:0000256" key="1">
    <source>
        <dbReference type="SAM" id="Coils"/>
    </source>
</evidence>
<evidence type="ECO:0000313" key="2">
    <source>
        <dbReference type="EMBL" id="GJG28498.1"/>
    </source>
</evidence>
<dbReference type="EMBL" id="BPTR01000001">
    <property type="protein sequence ID" value="GJG28498.1"/>
    <property type="molecule type" value="Genomic_DNA"/>
</dbReference>
<gene>
    <name evidence="2" type="primary">sbcC</name>
    <name evidence="2" type="ORF">PRRU23_21980</name>
</gene>
<dbReference type="InterPro" id="IPR027417">
    <property type="entry name" value="P-loop_NTPase"/>
</dbReference>
<dbReference type="Gene3D" id="3.40.50.300">
    <property type="entry name" value="P-loop containing nucleotide triphosphate hydrolases"/>
    <property type="match status" value="2"/>
</dbReference>
<feature type="coiled-coil region" evidence="1">
    <location>
        <begin position="352"/>
        <end position="477"/>
    </location>
</feature>
<dbReference type="PANTHER" id="PTHR32114:SF2">
    <property type="entry name" value="ABC TRANSPORTER ABCH.3"/>
    <property type="match status" value="1"/>
</dbReference>
<accession>A0AA37HZ71</accession>
<keyword evidence="1" id="KW-0175">Coiled coil</keyword>